<evidence type="ECO:0000256" key="1">
    <source>
        <dbReference type="ARBA" id="ARBA00022853"/>
    </source>
</evidence>
<dbReference type="InterPro" id="IPR014012">
    <property type="entry name" value="HSA_dom"/>
</dbReference>
<protein>
    <recommendedName>
        <fullName evidence="3">Myb-like domain-containing protein</fullName>
    </recommendedName>
</protein>
<feature type="region of interest" description="Disordered" evidence="2">
    <location>
        <begin position="1507"/>
        <end position="1542"/>
    </location>
</feature>
<feature type="compositionally biased region" description="Polar residues" evidence="2">
    <location>
        <begin position="1908"/>
        <end position="1935"/>
    </location>
</feature>
<feature type="compositionally biased region" description="Polar residues" evidence="2">
    <location>
        <begin position="1021"/>
        <end position="1032"/>
    </location>
</feature>
<feature type="region of interest" description="Disordered" evidence="2">
    <location>
        <begin position="190"/>
        <end position="253"/>
    </location>
</feature>
<feature type="compositionally biased region" description="Basic and acidic residues" evidence="2">
    <location>
        <begin position="1848"/>
        <end position="1858"/>
    </location>
</feature>
<feature type="region of interest" description="Disordered" evidence="2">
    <location>
        <begin position="1900"/>
        <end position="2022"/>
    </location>
</feature>
<keyword evidence="1" id="KW-0156">Chromatin regulator</keyword>
<name>A0ABC8TMA4_9AQUA</name>
<accession>A0ABC8TMA4</accession>
<dbReference type="PANTHER" id="PTHR46774:SF3">
    <property type="entry name" value="CHROMATIN MODIFICATION-RELATED PROTEIN EAF1 A-RELATED"/>
    <property type="match status" value="1"/>
</dbReference>
<feature type="compositionally biased region" description="Low complexity" evidence="2">
    <location>
        <begin position="1645"/>
        <end position="1665"/>
    </location>
</feature>
<dbReference type="EMBL" id="CAUOFW020005070">
    <property type="protein sequence ID" value="CAK9168478.1"/>
    <property type="molecule type" value="Genomic_DNA"/>
</dbReference>
<proteinExistence type="predicted"/>
<comment type="caution">
    <text evidence="4">The sequence shown here is derived from an EMBL/GenBank/DDBJ whole genome shotgun (WGS) entry which is preliminary data.</text>
</comment>
<dbReference type="GO" id="GO:0006325">
    <property type="term" value="P:chromatin organization"/>
    <property type="evidence" value="ECO:0007669"/>
    <property type="project" value="UniProtKB-KW"/>
</dbReference>
<feature type="compositionally biased region" description="Low complexity" evidence="2">
    <location>
        <begin position="1977"/>
        <end position="2006"/>
    </location>
</feature>
<dbReference type="Pfam" id="PF13921">
    <property type="entry name" value="Myb_DNA-bind_6"/>
    <property type="match status" value="1"/>
</dbReference>
<dbReference type="InterPro" id="IPR044798">
    <property type="entry name" value="EAF1A/B"/>
</dbReference>
<feature type="compositionally biased region" description="Low complexity" evidence="2">
    <location>
        <begin position="1513"/>
        <end position="1529"/>
    </location>
</feature>
<feature type="compositionally biased region" description="Polar residues" evidence="2">
    <location>
        <begin position="2007"/>
        <end position="2022"/>
    </location>
</feature>
<feature type="compositionally biased region" description="Basic and acidic residues" evidence="2">
    <location>
        <begin position="227"/>
        <end position="242"/>
    </location>
</feature>
<dbReference type="Proteomes" id="UP001642360">
    <property type="component" value="Unassembled WGS sequence"/>
</dbReference>
<feature type="compositionally biased region" description="Low complexity" evidence="2">
    <location>
        <begin position="1813"/>
        <end position="1824"/>
    </location>
</feature>
<evidence type="ECO:0000259" key="3">
    <source>
        <dbReference type="PROSITE" id="PS50090"/>
    </source>
</evidence>
<feature type="region of interest" description="Disordered" evidence="2">
    <location>
        <begin position="1585"/>
        <end position="1718"/>
    </location>
</feature>
<feature type="compositionally biased region" description="Low complexity" evidence="2">
    <location>
        <begin position="1594"/>
        <end position="1620"/>
    </location>
</feature>
<evidence type="ECO:0000313" key="5">
    <source>
        <dbReference type="Proteomes" id="UP001642360"/>
    </source>
</evidence>
<feature type="region of interest" description="Disordered" evidence="2">
    <location>
        <begin position="1165"/>
        <end position="1190"/>
    </location>
</feature>
<keyword evidence="5" id="KW-1185">Reference proteome</keyword>
<feature type="compositionally biased region" description="Polar residues" evidence="2">
    <location>
        <begin position="1792"/>
        <end position="1812"/>
    </location>
</feature>
<organism evidence="4 5">
    <name type="scientific">Ilex paraguariensis</name>
    <name type="common">yerba mate</name>
    <dbReference type="NCBI Taxonomy" id="185542"/>
    <lineage>
        <taxon>Eukaryota</taxon>
        <taxon>Viridiplantae</taxon>
        <taxon>Streptophyta</taxon>
        <taxon>Embryophyta</taxon>
        <taxon>Tracheophyta</taxon>
        <taxon>Spermatophyta</taxon>
        <taxon>Magnoliopsida</taxon>
        <taxon>eudicotyledons</taxon>
        <taxon>Gunneridae</taxon>
        <taxon>Pentapetalae</taxon>
        <taxon>asterids</taxon>
        <taxon>campanulids</taxon>
        <taxon>Aquifoliales</taxon>
        <taxon>Aquifoliaceae</taxon>
        <taxon>Ilex</taxon>
    </lineage>
</organism>
<feature type="region of interest" description="Disordered" evidence="2">
    <location>
        <begin position="1012"/>
        <end position="1032"/>
    </location>
</feature>
<dbReference type="InterPro" id="IPR001005">
    <property type="entry name" value="SANT/Myb"/>
</dbReference>
<reference evidence="4 5" key="1">
    <citation type="submission" date="2024-02" db="EMBL/GenBank/DDBJ databases">
        <authorList>
            <person name="Vignale AGUSTIN F."/>
            <person name="Sosa J E."/>
            <person name="Modenutti C."/>
        </authorList>
    </citation>
    <scope>NUCLEOTIDE SEQUENCE [LARGE SCALE GENOMIC DNA]</scope>
</reference>
<evidence type="ECO:0000256" key="2">
    <source>
        <dbReference type="SAM" id="MobiDB-lite"/>
    </source>
</evidence>
<feature type="compositionally biased region" description="Polar residues" evidence="2">
    <location>
        <begin position="898"/>
        <end position="919"/>
    </location>
</feature>
<dbReference type="PANTHER" id="PTHR46774">
    <property type="entry name" value="CHROMATIN MODIFICATION-RELATED PROTEIN EAF1 A-RELATED"/>
    <property type="match status" value="1"/>
</dbReference>
<feature type="region of interest" description="Disordered" evidence="2">
    <location>
        <begin position="1844"/>
        <end position="1868"/>
    </location>
</feature>
<dbReference type="SMART" id="SM00717">
    <property type="entry name" value="SANT"/>
    <property type="match status" value="1"/>
</dbReference>
<feature type="compositionally biased region" description="Polar residues" evidence="2">
    <location>
        <begin position="206"/>
        <end position="224"/>
    </location>
</feature>
<feature type="region of interest" description="Disordered" evidence="2">
    <location>
        <begin position="884"/>
        <end position="919"/>
    </location>
</feature>
<gene>
    <name evidence="4" type="ORF">ILEXP_LOCUS37870</name>
</gene>
<sequence length="2022" mass="220209">MHGCGSGSALLVNAEVDSMGGVIDGGAGIGIKTSPRLAAIEKAQAELRQEYDVREERRRQLEFLEKGGNPLDFKLGNAASVSVQSTSLTNQHHEQFVTSEAKGSFALTASPYGDSVESSGRPVATLGCEPNCADNLMLFDGENEFLEGDRKYVHSSRSKIIPSEHYTQLDGSQNAKEVVDSAAFGLPKKAYRRRIRSRPNRDGARSGSTEAVPSRGGHSSSLPSRNCLRDTKESVSDTDFQKDQNVSMNLDMKPTGSKGTIVLKTVPADNQLVTELDGMRPVESGALTKDMLPVAASDADASKNLWDEQCLQSDAQETPKEMPSAGPKSVVGEEQVDSVGLEHVPCVAITKVDNQAGSGQMNGLSNEKWDTKDLPNEGQNDSAACIKGLDSESSCTQTSLSMDGNNDSEVCTNLRNIDSNGNSKEQVLASEGTPNMDSDKLVKETNENKADDSCAFIKHNINSVHQSHRGNDHILKSQEELNGSGPGLHNGVKDSMVVKGMEPHGITGLETESKPSNLLVEISIPRSENACPSTLLGSMDSSNQELTDNKSSVRVSTVAAEHKACSGVQLKVVNEADEDSILEEARIIEAKRKRIAELSVGTQLVENRRKSQWDYVMEEMAWLANDFAQERLWKITAAARLSYQAAFSSRLRCEEKYSCWKQKNVAHTLAKAVMEFWHSLEETSKEPELKCPEKDFALSVQGYAVRFLKYNSSHILQGQVEAPATPDRMCDLGTLDMSWADHLTEENLLYTVPAGAMETYRKSIESYLIQLEKTGSSMQEEVETSTYDAVPDFDTQDNAYEEDEGETSTYYLPGAFEGSRSTNFAQKKQKNSIKAYGVNSYEVGADLPFLQCMEKKVGTQQSVLMGKRPANSLNVSFPTKRVRTASRQRILNPYSAGTPGSVQAPNKTGASSGDTYSFQDDQSTLHGGFQVVNNMEVESVGDFEKQLPFDSSEVSTKPKKKKKAKHLGSTYEHRWQLDSNFQHEQLYLFSRNSFLDSGESQPSIGVTLRDYSKKRSENHQVESNGTSGNDSHYSLFGQHIVKKPKIVKQSLDNSFDNSTPMVGSIPSPAASQMSNMSNPNKFIKMLGGRDRGRKAKGLKVPAGQPGSGSPWSLFEDQALVVLVHDMGPSWELVSDAINSTLQFKCIFRKPKECKDRHKLLMDRTAGDGADSAEDSGSSQPYPSTLPGIPKGSARQLFQRLQGPMEEDTLKSHFEKIIMIGQKYLYRRSQNDNQEPKQLQQPHGSHTVALSQVCPSNLNGGPILMPLDLCDATVPSPDGQCLHTNGLGTPNQSTVAQMLPASGENSPVQGSSNMILGSNYSSPSGPVNASVRDGRYAIPRTASLSIDEQQRMHQYNQMLSGKNIQQPSLSGPGVPPGTDRGVRMLPGGTGMGIISGLNRSMPMTRPPFQGISSSSMLNSSSMLSSGMVAMPSPVNVHSGAGSGQGSSKLRPRDALHLMRPSQSLEPQRQMMVPDIQLQVSQGNSQGVPPFGGISSNFSNQVVPPAVQSCSLHHQQPQPMTPQQNHVLNNSHHSHLQGPSHSPNMRHQAFAIHLAKERHLQQRMLQQQQQFSAPSALMPHVQPQAQLPISSPLHNSSQSQTSPTVSLSPLTSTSSMTPMSQHQQKHQMTPPGLGRNTQPGGYGLTNQMGKQRQRQPQQQQQQQFQPGGRHHPHQLSQSQQQTKLVKGVGRGNMINQHLPMDPSLLNGLSTAPGSQSTEKGEQAIHLIQGQGLYSASGLNPVQPSKPLVHPQTSNQSQPQQKIYSGQIPPSSKQIQQMPLNVDTSNLGHVPPVTSGPTSSASHQAVSSLGMASSNHQQTQPVPQHHQKLVNQSQLNVQRVLQQNRQVNADPARKLQARDVQADQNSVNSPSQMRVMMTMPQSCVDAINVMPVLSSTNDPQWKESERLYDSGTPNPATQLGSIGSPPLTNSAGSETTPADSHGLSQRQSSGSLSPLGHEVEAQWQQQSSQLHLPPSPPPTQQLQQLQKQQQSTLQQLPPQHPQPQSQLLQAGSTSLYVRSTNSRLE</sequence>
<feature type="compositionally biased region" description="Polar residues" evidence="2">
    <location>
        <begin position="1859"/>
        <end position="1868"/>
    </location>
</feature>
<evidence type="ECO:0000313" key="4">
    <source>
        <dbReference type="EMBL" id="CAK9168478.1"/>
    </source>
</evidence>
<dbReference type="PROSITE" id="PS50090">
    <property type="entry name" value="MYB_LIKE"/>
    <property type="match status" value="1"/>
</dbReference>
<dbReference type="Pfam" id="PF07529">
    <property type="entry name" value="HSA"/>
    <property type="match status" value="1"/>
</dbReference>
<feature type="compositionally biased region" description="Low complexity" evidence="2">
    <location>
        <begin position="1937"/>
        <end position="1953"/>
    </location>
</feature>
<feature type="region of interest" description="Disordered" evidence="2">
    <location>
        <begin position="1733"/>
        <end position="1824"/>
    </location>
</feature>
<feature type="compositionally biased region" description="Low complexity" evidence="2">
    <location>
        <begin position="1166"/>
        <end position="1178"/>
    </location>
</feature>
<feature type="compositionally biased region" description="Polar residues" evidence="2">
    <location>
        <begin position="1748"/>
        <end position="1784"/>
    </location>
</feature>
<feature type="compositionally biased region" description="Polar residues" evidence="2">
    <location>
        <begin position="1704"/>
        <end position="1715"/>
    </location>
</feature>
<dbReference type="SMART" id="SM00573">
    <property type="entry name" value="HSA"/>
    <property type="match status" value="1"/>
</dbReference>
<feature type="domain" description="Myb-like" evidence="3">
    <location>
        <begin position="1109"/>
        <end position="1161"/>
    </location>
</feature>